<organism evidence="1 2">
    <name type="scientific">Hyalomma asiaticum</name>
    <name type="common">Tick</name>
    <dbReference type="NCBI Taxonomy" id="266040"/>
    <lineage>
        <taxon>Eukaryota</taxon>
        <taxon>Metazoa</taxon>
        <taxon>Ecdysozoa</taxon>
        <taxon>Arthropoda</taxon>
        <taxon>Chelicerata</taxon>
        <taxon>Arachnida</taxon>
        <taxon>Acari</taxon>
        <taxon>Parasitiformes</taxon>
        <taxon>Ixodida</taxon>
        <taxon>Ixodoidea</taxon>
        <taxon>Ixodidae</taxon>
        <taxon>Hyalomminae</taxon>
        <taxon>Hyalomma</taxon>
    </lineage>
</organism>
<sequence length="101" mass="11690">MRLKFDPKQRDVVMLKDIVTISNEISLPLRFDEHQICSLGSIVLHIETTARHGHYISHSFDSRCGRWYCFNDATVTPLNITASLTTPFVMQNAFLLFYVKQ</sequence>
<proteinExistence type="predicted"/>
<keyword evidence="2" id="KW-1185">Reference proteome</keyword>
<name>A0ACB7RPG1_HYAAI</name>
<accession>A0ACB7RPG1</accession>
<comment type="caution">
    <text evidence="1">The sequence shown here is derived from an EMBL/GenBank/DDBJ whole genome shotgun (WGS) entry which is preliminary data.</text>
</comment>
<dbReference type="Proteomes" id="UP000821845">
    <property type="component" value="Chromosome 8"/>
</dbReference>
<evidence type="ECO:0000313" key="1">
    <source>
        <dbReference type="EMBL" id="KAH6924556.1"/>
    </source>
</evidence>
<dbReference type="EMBL" id="CM023488">
    <property type="protein sequence ID" value="KAH6924556.1"/>
    <property type="molecule type" value="Genomic_DNA"/>
</dbReference>
<protein>
    <submittedName>
        <fullName evidence="1">Uncharacterized protein</fullName>
    </submittedName>
</protein>
<reference evidence="1" key="1">
    <citation type="submission" date="2020-05" db="EMBL/GenBank/DDBJ databases">
        <title>Large-scale comparative analyses of tick genomes elucidate their genetic diversity and vector capacities.</title>
        <authorList>
            <person name="Jia N."/>
            <person name="Wang J."/>
            <person name="Shi W."/>
            <person name="Du L."/>
            <person name="Sun Y."/>
            <person name="Zhan W."/>
            <person name="Jiang J."/>
            <person name="Wang Q."/>
            <person name="Zhang B."/>
            <person name="Ji P."/>
            <person name="Sakyi L.B."/>
            <person name="Cui X."/>
            <person name="Yuan T."/>
            <person name="Jiang B."/>
            <person name="Yang W."/>
            <person name="Lam T.T.-Y."/>
            <person name="Chang Q."/>
            <person name="Ding S."/>
            <person name="Wang X."/>
            <person name="Zhu J."/>
            <person name="Ruan X."/>
            <person name="Zhao L."/>
            <person name="Wei J."/>
            <person name="Que T."/>
            <person name="Du C."/>
            <person name="Cheng J."/>
            <person name="Dai P."/>
            <person name="Han X."/>
            <person name="Huang E."/>
            <person name="Gao Y."/>
            <person name="Liu J."/>
            <person name="Shao H."/>
            <person name="Ye R."/>
            <person name="Li L."/>
            <person name="Wei W."/>
            <person name="Wang X."/>
            <person name="Wang C."/>
            <person name="Yang T."/>
            <person name="Huo Q."/>
            <person name="Li W."/>
            <person name="Guo W."/>
            <person name="Chen H."/>
            <person name="Zhou L."/>
            <person name="Ni X."/>
            <person name="Tian J."/>
            <person name="Zhou Y."/>
            <person name="Sheng Y."/>
            <person name="Liu T."/>
            <person name="Pan Y."/>
            <person name="Xia L."/>
            <person name="Li J."/>
            <person name="Zhao F."/>
            <person name="Cao W."/>
        </authorList>
    </citation>
    <scope>NUCLEOTIDE SEQUENCE</scope>
    <source>
        <strain evidence="1">Hyas-2018</strain>
    </source>
</reference>
<gene>
    <name evidence="1" type="ORF">HPB50_019440</name>
</gene>
<evidence type="ECO:0000313" key="2">
    <source>
        <dbReference type="Proteomes" id="UP000821845"/>
    </source>
</evidence>